<evidence type="ECO:0000313" key="2">
    <source>
        <dbReference type="Proteomes" id="UP000044806"/>
    </source>
</evidence>
<organism evidence="1 2">
    <name type="scientific">Vibrio cholerae</name>
    <dbReference type="NCBI Taxonomy" id="666"/>
    <lineage>
        <taxon>Bacteria</taxon>
        <taxon>Pseudomonadati</taxon>
        <taxon>Pseudomonadota</taxon>
        <taxon>Gammaproteobacteria</taxon>
        <taxon>Vibrionales</taxon>
        <taxon>Vibrionaceae</taxon>
        <taxon>Vibrio</taxon>
    </lineage>
</organism>
<gene>
    <name evidence="1" type="ORF">ERS013165_02603</name>
</gene>
<protein>
    <submittedName>
        <fullName evidence="1">Uncharacterized protein</fullName>
    </submittedName>
</protein>
<dbReference type="AlphaFoldDB" id="A0A655R331"/>
<reference evidence="1 2" key="1">
    <citation type="submission" date="2015-07" db="EMBL/GenBank/DDBJ databases">
        <authorList>
            <consortium name="Pathogen Informatics"/>
        </authorList>
    </citation>
    <scope>NUCLEOTIDE SEQUENCE [LARGE SCALE GENOMIC DNA]</scope>
    <source>
        <strain evidence="1 2">A51</strain>
    </source>
</reference>
<proteinExistence type="predicted"/>
<evidence type="ECO:0000313" key="1">
    <source>
        <dbReference type="EMBL" id="CSA85469.1"/>
    </source>
</evidence>
<dbReference type="EMBL" id="CWOW01000013">
    <property type="protein sequence ID" value="CSA85469.1"/>
    <property type="molecule type" value="Genomic_DNA"/>
</dbReference>
<dbReference type="Proteomes" id="UP000044806">
    <property type="component" value="Unassembled WGS sequence"/>
</dbReference>
<accession>A0A655R331</accession>
<sequence length="84" mass="9199">MGEHIGQNTGGSASHGPSQCAMPSICIEIGIGSGTDDWCAIGSHGTKTGPELPFCKIAAVRKQITRDHLNRRFTCFWNRWIKTR</sequence>
<name>A0A655R331_VIBCL</name>